<organism evidence="1 2">
    <name type="scientific">Ophiophagus hannah</name>
    <name type="common">King cobra</name>
    <name type="synonym">Naja hannah</name>
    <dbReference type="NCBI Taxonomy" id="8665"/>
    <lineage>
        <taxon>Eukaryota</taxon>
        <taxon>Metazoa</taxon>
        <taxon>Chordata</taxon>
        <taxon>Craniata</taxon>
        <taxon>Vertebrata</taxon>
        <taxon>Euteleostomi</taxon>
        <taxon>Lepidosauria</taxon>
        <taxon>Squamata</taxon>
        <taxon>Bifurcata</taxon>
        <taxon>Unidentata</taxon>
        <taxon>Episquamata</taxon>
        <taxon>Toxicofera</taxon>
        <taxon>Serpentes</taxon>
        <taxon>Colubroidea</taxon>
        <taxon>Elapidae</taxon>
        <taxon>Elapinae</taxon>
        <taxon>Ophiophagus</taxon>
    </lineage>
</organism>
<sequence length="87" mass="9791">MFSTFEFCKRVCLYQNGYTDSPLRYVLTPGVDQSSLDEETSKHLDAFLNAASQQKKKRQIPSPTILSSVGLLPKGPKLKEMGHNFLI</sequence>
<gene>
    <name evidence="1" type="primary">SLC25A43</name>
    <name evidence="1" type="ORF">L345_13401</name>
</gene>
<evidence type="ECO:0000313" key="2">
    <source>
        <dbReference type="Proteomes" id="UP000018936"/>
    </source>
</evidence>
<name>V8NFV4_OPHHA</name>
<dbReference type="Proteomes" id="UP000018936">
    <property type="component" value="Unassembled WGS sequence"/>
</dbReference>
<proteinExistence type="predicted"/>
<reference evidence="1 2" key="1">
    <citation type="journal article" date="2013" name="Proc. Natl. Acad. Sci. U.S.A.">
        <title>The king cobra genome reveals dynamic gene evolution and adaptation in the snake venom system.</title>
        <authorList>
            <person name="Vonk F.J."/>
            <person name="Casewell N.R."/>
            <person name="Henkel C.V."/>
            <person name="Heimberg A.M."/>
            <person name="Jansen H.J."/>
            <person name="McCleary R.J."/>
            <person name="Kerkkamp H.M."/>
            <person name="Vos R.A."/>
            <person name="Guerreiro I."/>
            <person name="Calvete J.J."/>
            <person name="Wuster W."/>
            <person name="Woods A.E."/>
            <person name="Logan J.M."/>
            <person name="Harrison R.A."/>
            <person name="Castoe T.A."/>
            <person name="de Koning A.P."/>
            <person name="Pollock D.D."/>
            <person name="Yandell M."/>
            <person name="Calderon D."/>
            <person name="Renjifo C."/>
            <person name="Currier R.B."/>
            <person name="Salgado D."/>
            <person name="Pla D."/>
            <person name="Sanz L."/>
            <person name="Hyder A.S."/>
            <person name="Ribeiro J.M."/>
            <person name="Arntzen J.W."/>
            <person name="van den Thillart G.E."/>
            <person name="Boetzer M."/>
            <person name="Pirovano W."/>
            <person name="Dirks R.P."/>
            <person name="Spaink H.P."/>
            <person name="Duboule D."/>
            <person name="McGlinn E."/>
            <person name="Kini R.M."/>
            <person name="Richardson M.K."/>
        </authorList>
    </citation>
    <scope>NUCLEOTIDE SEQUENCE</scope>
    <source>
        <tissue evidence="1">Blood</tissue>
    </source>
</reference>
<dbReference type="EMBL" id="AZIM01004336">
    <property type="protein sequence ID" value="ETE60856.1"/>
    <property type="molecule type" value="Genomic_DNA"/>
</dbReference>
<dbReference type="AlphaFoldDB" id="V8NFV4"/>
<dbReference type="OrthoDB" id="270584at2759"/>
<evidence type="ECO:0000313" key="1">
    <source>
        <dbReference type="EMBL" id="ETE60856.1"/>
    </source>
</evidence>
<keyword evidence="2" id="KW-1185">Reference proteome</keyword>
<comment type="caution">
    <text evidence="1">The sequence shown here is derived from an EMBL/GenBank/DDBJ whole genome shotgun (WGS) entry which is preliminary data.</text>
</comment>
<accession>V8NFV4</accession>
<protein>
    <submittedName>
        <fullName evidence="1">Solute carrier family 25 member 43</fullName>
    </submittedName>
</protein>
<feature type="non-terminal residue" evidence="1">
    <location>
        <position position="1"/>
    </location>
</feature>